<dbReference type="AlphaFoldDB" id="A0A061SBU9"/>
<evidence type="ECO:0000256" key="2">
    <source>
        <dbReference type="SAM" id="SignalP"/>
    </source>
</evidence>
<name>A0A061SBU9_9CHLO</name>
<feature type="signal peptide" evidence="2">
    <location>
        <begin position="1"/>
        <end position="21"/>
    </location>
</feature>
<proteinExistence type="predicted"/>
<sequence length="86" mass="9672">IAVSIAMLMTFLVCGFQGEEQEKIISRTNEEGGCHYLKERGIEGRQERREMGRRDGQERKDGRGRIGKSVSDLSGQQSKEMGPVSR</sequence>
<organism evidence="3">
    <name type="scientific">Tetraselmis sp. GSL018</name>
    <dbReference type="NCBI Taxonomy" id="582737"/>
    <lineage>
        <taxon>Eukaryota</taxon>
        <taxon>Viridiplantae</taxon>
        <taxon>Chlorophyta</taxon>
        <taxon>core chlorophytes</taxon>
        <taxon>Chlorodendrophyceae</taxon>
        <taxon>Chlorodendrales</taxon>
        <taxon>Chlorodendraceae</taxon>
        <taxon>Tetraselmis</taxon>
    </lineage>
</organism>
<feature type="non-terminal residue" evidence="3">
    <location>
        <position position="1"/>
    </location>
</feature>
<feature type="region of interest" description="Disordered" evidence="1">
    <location>
        <begin position="37"/>
        <end position="86"/>
    </location>
</feature>
<protein>
    <submittedName>
        <fullName evidence="3">Uncharacterized protein</fullName>
    </submittedName>
</protein>
<accession>A0A061SBU9</accession>
<keyword evidence="2" id="KW-0732">Signal</keyword>
<dbReference type="EMBL" id="GBEZ01005037">
    <property type="protein sequence ID" value="JAC80231.1"/>
    <property type="molecule type" value="Transcribed_RNA"/>
</dbReference>
<evidence type="ECO:0000256" key="1">
    <source>
        <dbReference type="SAM" id="MobiDB-lite"/>
    </source>
</evidence>
<feature type="compositionally biased region" description="Basic and acidic residues" evidence="1">
    <location>
        <begin position="37"/>
        <end position="64"/>
    </location>
</feature>
<feature type="non-terminal residue" evidence="3">
    <location>
        <position position="86"/>
    </location>
</feature>
<reference evidence="3" key="1">
    <citation type="submission" date="2014-05" db="EMBL/GenBank/DDBJ databases">
        <title>The transcriptome of the halophilic microalga Tetraselmis sp. GSL018 isolated from the Great Salt Lake, Utah.</title>
        <authorList>
            <person name="Jinkerson R.E."/>
            <person name="D'Adamo S."/>
            <person name="Posewitz M.C."/>
        </authorList>
    </citation>
    <scope>NUCLEOTIDE SEQUENCE</scope>
    <source>
        <strain evidence="3">GSL018</strain>
    </source>
</reference>
<gene>
    <name evidence="3" type="ORF">TSPGSL018_10759</name>
</gene>
<evidence type="ECO:0000313" key="3">
    <source>
        <dbReference type="EMBL" id="JAC80231.1"/>
    </source>
</evidence>
<feature type="chain" id="PRO_5001606103" evidence="2">
    <location>
        <begin position="22"/>
        <end position="86"/>
    </location>
</feature>